<dbReference type="EMBL" id="JGYG01000022">
    <property type="protein sequence ID" value="KFI25777.1"/>
    <property type="molecule type" value="Genomic_DNA"/>
</dbReference>
<sequence>MRPAQRPLALIVLALSLGLTAAPAVADRNLVPTLERSFDVCPDRPDEPLWMQEIPLRQVYHRVLVQDIYRAQNLERIVETGSCDCDTRFPSWDAAEAVFRERYASDERWEMLQASEGYNRRANTARLEAQAICEAAGNW</sequence>
<proteinExistence type="predicted"/>
<dbReference type="AlphaFoldDB" id="A0A086XUS7"/>
<gene>
    <name evidence="2" type="ORF">CN97_07635</name>
</gene>
<organism evidence="2 3">
    <name type="scientific">Haematobacter massiliensis</name>
    <dbReference type="NCBI Taxonomy" id="195105"/>
    <lineage>
        <taxon>Bacteria</taxon>
        <taxon>Pseudomonadati</taxon>
        <taxon>Pseudomonadota</taxon>
        <taxon>Alphaproteobacteria</taxon>
        <taxon>Rhodobacterales</taxon>
        <taxon>Paracoccaceae</taxon>
        <taxon>Haematobacter</taxon>
    </lineage>
</organism>
<name>A0A086XUS7_9RHOB</name>
<feature type="signal peptide" evidence="1">
    <location>
        <begin position="1"/>
        <end position="26"/>
    </location>
</feature>
<protein>
    <recommendedName>
        <fullName evidence="4">DUF1311 domain-containing protein</fullName>
    </recommendedName>
</protein>
<evidence type="ECO:0000313" key="2">
    <source>
        <dbReference type="EMBL" id="KFI25777.1"/>
    </source>
</evidence>
<accession>A0A086XUS7</accession>
<dbReference type="eggNOG" id="ENOG502ZCJD">
    <property type="taxonomic scope" value="Bacteria"/>
</dbReference>
<feature type="chain" id="PRO_5001817054" description="DUF1311 domain-containing protein" evidence="1">
    <location>
        <begin position="27"/>
        <end position="139"/>
    </location>
</feature>
<reference evidence="2 3" key="1">
    <citation type="submission" date="2014-03" db="EMBL/GenBank/DDBJ databases">
        <title>Genome of Haematobacter massiliensis CCUG 47968.</title>
        <authorList>
            <person name="Wang D."/>
            <person name="Wang G."/>
        </authorList>
    </citation>
    <scope>NUCLEOTIDE SEQUENCE [LARGE SCALE GENOMIC DNA]</scope>
    <source>
        <strain evidence="2 3">CCUG 47968</strain>
    </source>
</reference>
<evidence type="ECO:0000313" key="3">
    <source>
        <dbReference type="Proteomes" id="UP000028826"/>
    </source>
</evidence>
<keyword evidence="1" id="KW-0732">Signal</keyword>
<evidence type="ECO:0008006" key="4">
    <source>
        <dbReference type="Google" id="ProtNLM"/>
    </source>
</evidence>
<dbReference type="STRING" id="195105.CN97_07635"/>
<keyword evidence="3" id="KW-1185">Reference proteome</keyword>
<evidence type="ECO:0000256" key="1">
    <source>
        <dbReference type="SAM" id="SignalP"/>
    </source>
</evidence>
<comment type="caution">
    <text evidence="2">The sequence shown here is derived from an EMBL/GenBank/DDBJ whole genome shotgun (WGS) entry which is preliminary data.</text>
</comment>
<dbReference type="RefSeq" id="WP_035714595.1">
    <property type="nucleotide sequence ID" value="NZ_JGYG01000022.1"/>
</dbReference>
<dbReference type="OrthoDB" id="7854171at2"/>
<dbReference type="Proteomes" id="UP000028826">
    <property type="component" value="Unassembled WGS sequence"/>
</dbReference>